<dbReference type="EMBL" id="KV001357">
    <property type="protein sequence ID" value="KZV39009.1"/>
    <property type="molecule type" value="Genomic_DNA"/>
</dbReference>
<evidence type="ECO:0000256" key="1">
    <source>
        <dbReference type="SAM" id="Coils"/>
    </source>
</evidence>
<reference evidence="3 4" key="1">
    <citation type="journal article" date="2015" name="Proc. Natl. Acad. Sci. U.S.A.">
        <title>The resurrection genome of Boea hygrometrica: A blueprint for survival of dehydration.</title>
        <authorList>
            <person name="Xiao L."/>
            <person name="Yang G."/>
            <person name="Zhang L."/>
            <person name="Yang X."/>
            <person name="Zhao S."/>
            <person name="Ji Z."/>
            <person name="Zhou Q."/>
            <person name="Hu M."/>
            <person name="Wang Y."/>
            <person name="Chen M."/>
            <person name="Xu Y."/>
            <person name="Jin H."/>
            <person name="Xiao X."/>
            <person name="Hu G."/>
            <person name="Bao F."/>
            <person name="Hu Y."/>
            <person name="Wan P."/>
            <person name="Li L."/>
            <person name="Deng X."/>
            <person name="Kuang T."/>
            <person name="Xiang C."/>
            <person name="Zhu J.K."/>
            <person name="Oliver M.J."/>
            <person name="He Y."/>
        </authorList>
    </citation>
    <scope>NUCLEOTIDE SEQUENCE [LARGE SCALE GENOMIC DNA]</scope>
    <source>
        <strain evidence="4">cv. XS01</strain>
    </source>
</reference>
<name>A0A2Z7BX21_9LAMI</name>
<feature type="compositionally biased region" description="Acidic residues" evidence="2">
    <location>
        <begin position="253"/>
        <end position="267"/>
    </location>
</feature>
<sequence length="404" mass="44726">MVVDGFGFRSWIGLGVNPNPTIEGLSLFWGIVGAVSKAVDKIRTDGQDSGNPMTEVTVGVPQVMAWGVEVIKRLIQAQRKVNDIRRHFDETVENCTQLEVRLADLEAVRAEEEREAEAQREALETQGLRLEAQRAALVAEKRSLVAEKEAIRSELDAALVKKTALEVELAETKARAEEEIGRLRSEATNPWGLGKEEFLKSSEFDNLCANKFLDYFRTSFESYVAQFRANGYSEEEHPAPFLSVSRALEELLDEDEEEADEDDEEDGAGATPPSSLQVIVLAGGKPEQGTVLVRARLLHCRFVARAGRAFYAQVELPPEEVPMKIGLKCRDGRAFLLRWGCHPRRCQRELGLSAELVGLLGSRGRATRRGANAELGFSAELVGLFFSGGVAPEESDCENHELRE</sequence>
<keyword evidence="4" id="KW-1185">Reference proteome</keyword>
<organism evidence="3 4">
    <name type="scientific">Dorcoceras hygrometricum</name>
    <dbReference type="NCBI Taxonomy" id="472368"/>
    <lineage>
        <taxon>Eukaryota</taxon>
        <taxon>Viridiplantae</taxon>
        <taxon>Streptophyta</taxon>
        <taxon>Embryophyta</taxon>
        <taxon>Tracheophyta</taxon>
        <taxon>Spermatophyta</taxon>
        <taxon>Magnoliopsida</taxon>
        <taxon>eudicotyledons</taxon>
        <taxon>Gunneridae</taxon>
        <taxon>Pentapetalae</taxon>
        <taxon>asterids</taxon>
        <taxon>lamiids</taxon>
        <taxon>Lamiales</taxon>
        <taxon>Gesneriaceae</taxon>
        <taxon>Didymocarpoideae</taxon>
        <taxon>Trichosporeae</taxon>
        <taxon>Loxocarpinae</taxon>
        <taxon>Dorcoceras</taxon>
    </lineage>
</organism>
<gene>
    <name evidence="3" type="ORF">F511_37897</name>
</gene>
<dbReference type="AlphaFoldDB" id="A0A2Z7BX21"/>
<accession>A0A2Z7BX21</accession>
<keyword evidence="1" id="KW-0175">Coiled coil</keyword>
<proteinExistence type="predicted"/>
<evidence type="ECO:0000313" key="3">
    <source>
        <dbReference type="EMBL" id="KZV39009.1"/>
    </source>
</evidence>
<dbReference type="Proteomes" id="UP000250235">
    <property type="component" value="Unassembled WGS sequence"/>
</dbReference>
<evidence type="ECO:0000313" key="4">
    <source>
        <dbReference type="Proteomes" id="UP000250235"/>
    </source>
</evidence>
<protein>
    <submittedName>
        <fullName evidence="3">Uncharacterized protein</fullName>
    </submittedName>
</protein>
<feature type="coiled-coil region" evidence="1">
    <location>
        <begin position="95"/>
        <end position="186"/>
    </location>
</feature>
<feature type="region of interest" description="Disordered" evidence="2">
    <location>
        <begin position="253"/>
        <end position="273"/>
    </location>
</feature>
<evidence type="ECO:0000256" key="2">
    <source>
        <dbReference type="SAM" id="MobiDB-lite"/>
    </source>
</evidence>